<dbReference type="Proteomes" id="UP000024635">
    <property type="component" value="Unassembled WGS sequence"/>
</dbReference>
<keyword evidence="4" id="KW-0732">Signal</keyword>
<feature type="region of interest" description="Disordered" evidence="3">
    <location>
        <begin position="203"/>
        <end position="227"/>
    </location>
</feature>
<keyword evidence="1" id="KW-1015">Disulfide bond</keyword>
<evidence type="ECO:0000256" key="2">
    <source>
        <dbReference type="PROSITE-ProRule" id="PRU01005"/>
    </source>
</evidence>
<dbReference type="PROSITE" id="PS01180">
    <property type="entry name" value="CUB"/>
    <property type="match status" value="1"/>
</dbReference>
<reference evidence="8" key="1">
    <citation type="journal article" date="2015" name="Nat. Genet.">
        <title>The genome and transcriptome of the zoonotic hookworm Ancylostoma ceylanicum identify infection-specific gene families.</title>
        <authorList>
            <person name="Schwarz E.M."/>
            <person name="Hu Y."/>
            <person name="Antoshechkin I."/>
            <person name="Miller M.M."/>
            <person name="Sternberg P.W."/>
            <person name="Aroian R.V."/>
        </authorList>
    </citation>
    <scope>NUCLEOTIDE SEQUENCE</scope>
    <source>
        <strain evidence="8">HY135</strain>
    </source>
</reference>
<evidence type="ECO:0000256" key="3">
    <source>
        <dbReference type="SAM" id="MobiDB-lite"/>
    </source>
</evidence>
<dbReference type="OrthoDB" id="5850256at2759"/>
<evidence type="ECO:0000256" key="4">
    <source>
        <dbReference type="SAM" id="SignalP"/>
    </source>
</evidence>
<dbReference type="Gene3D" id="1.10.10.1940">
    <property type="match status" value="1"/>
</dbReference>
<proteinExistence type="predicted"/>
<organism evidence="7 8">
    <name type="scientific">Ancylostoma ceylanicum</name>
    <dbReference type="NCBI Taxonomy" id="53326"/>
    <lineage>
        <taxon>Eukaryota</taxon>
        <taxon>Metazoa</taxon>
        <taxon>Ecdysozoa</taxon>
        <taxon>Nematoda</taxon>
        <taxon>Chromadorea</taxon>
        <taxon>Rhabditida</taxon>
        <taxon>Rhabditina</taxon>
        <taxon>Rhabditomorpha</taxon>
        <taxon>Strongyloidea</taxon>
        <taxon>Ancylostomatidae</taxon>
        <taxon>Ancylostomatinae</taxon>
        <taxon>Ancylostoma</taxon>
    </lineage>
</organism>
<evidence type="ECO:0000259" key="6">
    <source>
        <dbReference type="PROSITE" id="PS51670"/>
    </source>
</evidence>
<dbReference type="PROSITE" id="PS51670">
    <property type="entry name" value="SHKT"/>
    <property type="match status" value="1"/>
</dbReference>
<protein>
    <recommendedName>
        <fullName evidence="9">ShKT domain-containing protein</fullName>
    </recommendedName>
</protein>
<dbReference type="Gene3D" id="2.60.120.290">
    <property type="entry name" value="Spermadhesin, CUB domain"/>
    <property type="match status" value="1"/>
</dbReference>
<accession>A0A016VGR2</accession>
<dbReference type="AlphaFoldDB" id="A0A016VGR2"/>
<gene>
    <name evidence="7" type="primary">Acey_s0010.g1180</name>
    <name evidence="7" type="ORF">Y032_0010g1180</name>
</gene>
<dbReference type="InterPro" id="IPR003582">
    <property type="entry name" value="ShKT_dom"/>
</dbReference>
<feature type="domain" description="ShKT" evidence="6">
    <location>
        <begin position="231"/>
        <end position="266"/>
    </location>
</feature>
<comment type="caution">
    <text evidence="2">Lacks conserved residue(s) required for the propagation of feature annotation.</text>
</comment>
<keyword evidence="8" id="KW-1185">Reference proteome</keyword>
<dbReference type="InterPro" id="IPR000859">
    <property type="entry name" value="CUB_dom"/>
</dbReference>
<dbReference type="Pfam" id="PF01549">
    <property type="entry name" value="ShK"/>
    <property type="match status" value="1"/>
</dbReference>
<feature type="compositionally biased region" description="Pro residues" evidence="3">
    <location>
        <begin position="207"/>
        <end position="223"/>
    </location>
</feature>
<evidence type="ECO:0000313" key="7">
    <source>
        <dbReference type="EMBL" id="EYC26481.1"/>
    </source>
</evidence>
<evidence type="ECO:0000259" key="5">
    <source>
        <dbReference type="PROSITE" id="PS01180"/>
    </source>
</evidence>
<evidence type="ECO:0008006" key="9">
    <source>
        <dbReference type="Google" id="ProtNLM"/>
    </source>
</evidence>
<feature type="signal peptide" evidence="4">
    <location>
        <begin position="1"/>
        <end position="15"/>
    </location>
</feature>
<feature type="domain" description="CUB" evidence="5">
    <location>
        <begin position="85"/>
        <end position="204"/>
    </location>
</feature>
<evidence type="ECO:0000313" key="8">
    <source>
        <dbReference type="Proteomes" id="UP000024635"/>
    </source>
</evidence>
<sequence length="266" mass="29659">MRLTLLLPILISSYAGLFDNLGAKIKTVFSGEGGLTERLKKALNVSSVLSIHERFEKLKAKIRKTIELSPEMLRSLKERLKPPGCGEVIQAKREWGSLTDVLGYGTKSRDDYSKCNYWIQSPRGTHIEVKLVSFDAGKGLAVDGCYFAGVEIKTIEDQTLTGYRFCAPEDAGLTLTSHSNLVPIITYNRAWETETTLEFRYVAGPGPRNPRPVPKQQPKPIIPKPKVSTSCEDHKECPKLISLGFCSEDRPRELRQKMCPVSCGLC</sequence>
<comment type="caution">
    <text evidence="7">The sequence shown here is derived from an EMBL/GenBank/DDBJ whole genome shotgun (WGS) entry which is preliminary data.</text>
</comment>
<name>A0A016VGR2_9BILA</name>
<dbReference type="InterPro" id="IPR035914">
    <property type="entry name" value="Sperma_CUB_dom_sf"/>
</dbReference>
<evidence type="ECO:0000256" key="1">
    <source>
        <dbReference type="ARBA" id="ARBA00023157"/>
    </source>
</evidence>
<dbReference type="EMBL" id="JARK01001346">
    <property type="protein sequence ID" value="EYC26481.1"/>
    <property type="molecule type" value="Genomic_DNA"/>
</dbReference>
<feature type="chain" id="PRO_5013357062" description="ShKT domain-containing protein" evidence="4">
    <location>
        <begin position="16"/>
        <end position="266"/>
    </location>
</feature>
<dbReference type="SUPFAM" id="SSF49854">
    <property type="entry name" value="Spermadhesin, CUB domain"/>
    <property type="match status" value="1"/>
</dbReference>